<dbReference type="EMBL" id="JBHSGG010000043">
    <property type="protein sequence ID" value="MFC4729427.1"/>
    <property type="molecule type" value="Genomic_DNA"/>
</dbReference>
<evidence type="ECO:0000313" key="2">
    <source>
        <dbReference type="EMBL" id="MFC4729427.1"/>
    </source>
</evidence>
<gene>
    <name evidence="2" type="ORF">ACFO3Q_14750</name>
</gene>
<sequence length="87" mass="9735">MSRFRFVQFDLRKPRHPLAKFALGVAGVAVLSLLLVFGLFVGLAMLAAGMIWRIAAQLRAPVEAPNRDGVIEGEYRVVRKRDPMLSR</sequence>
<organism evidence="2 3">
    <name type="scientific">Coralloluteibacterium thermophilum</name>
    <dbReference type="NCBI Taxonomy" id="2707049"/>
    <lineage>
        <taxon>Bacteria</taxon>
        <taxon>Pseudomonadati</taxon>
        <taxon>Pseudomonadota</taxon>
        <taxon>Gammaproteobacteria</taxon>
        <taxon>Lysobacterales</taxon>
        <taxon>Lysobacteraceae</taxon>
        <taxon>Coralloluteibacterium</taxon>
    </lineage>
</organism>
<comment type="caution">
    <text evidence="2">The sequence shown here is derived from an EMBL/GenBank/DDBJ whole genome shotgun (WGS) entry which is preliminary data.</text>
</comment>
<proteinExistence type="predicted"/>
<evidence type="ECO:0000256" key="1">
    <source>
        <dbReference type="SAM" id="Phobius"/>
    </source>
</evidence>
<dbReference type="RefSeq" id="WP_377005499.1">
    <property type="nucleotide sequence ID" value="NZ_JBHSGG010000043.1"/>
</dbReference>
<accession>A0ABV9NM61</accession>
<keyword evidence="3" id="KW-1185">Reference proteome</keyword>
<keyword evidence="1" id="KW-1133">Transmembrane helix</keyword>
<evidence type="ECO:0000313" key="3">
    <source>
        <dbReference type="Proteomes" id="UP001595892"/>
    </source>
</evidence>
<reference evidence="3" key="1">
    <citation type="journal article" date="2019" name="Int. J. Syst. Evol. Microbiol.">
        <title>The Global Catalogue of Microorganisms (GCM) 10K type strain sequencing project: providing services to taxonomists for standard genome sequencing and annotation.</title>
        <authorList>
            <consortium name="The Broad Institute Genomics Platform"/>
            <consortium name="The Broad Institute Genome Sequencing Center for Infectious Disease"/>
            <person name="Wu L."/>
            <person name="Ma J."/>
        </authorList>
    </citation>
    <scope>NUCLEOTIDE SEQUENCE [LARGE SCALE GENOMIC DNA]</scope>
    <source>
        <strain evidence="3">CGMCC 1.13574</strain>
    </source>
</reference>
<name>A0ABV9NM61_9GAMM</name>
<keyword evidence="1" id="KW-0812">Transmembrane</keyword>
<protein>
    <submittedName>
        <fullName evidence="2">Uncharacterized protein</fullName>
    </submittedName>
</protein>
<keyword evidence="1" id="KW-0472">Membrane</keyword>
<dbReference type="Proteomes" id="UP001595892">
    <property type="component" value="Unassembled WGS sequence"/>
</dbReference>
<feature type="transmembrane region" description="Helical" evidence="1">
    <location>
        <begin position="21"/>
        <end position="52"/>
    </location>
</feature>